<dbReference type="AlphaFoldDB" id="A0A498CJI3"/>
<evidence type="ECO:0000313" key="1">
    <source>
        <dbReference type="EMBL" id="RLL06950.1"/>
    </source>
</evidence>
<name>A0A498CJI3_9FIRM</name>
<proteinExistence type="predicted"/>
<dbReference type="Proteomes" id="UP000276301">
    <property type="component" value="Unassembled WGS sequence"/>
</dbReference>
<organism evidence="1 2">
    <name type="scientific">Anaerotruncus massiliensis</name>
    <name type="common">ex Liu et al. 2021</name>
    <dbReference type="NCBI Taxonomy" id="2321404"/>
    <lineage>
        <taxon>Bacteria</taxon>
        <taxon>Bacillati</taxon>
        <taxon>Bacillota</taxon>
        <taxon>Clostridia</taxon>
        <taxon>Eubacteriales</taxon>
        <taxon>Oscillospiraceae</taxon>
        <taxon>Anaerotruncus</taxon>
    </lineage>
</organism>
<sequence length="198" mass="21646">MTKSTTTAVSNAIAAAKKAGLASTTATVTVKTGTEISPQTVRAIVKAANTAAAKKGVAVNTILSIENWKVDRNTGKNVLNYRAAFDPAKWTAATNLKFSLRTDDLSVRTAFEKIYANQMAIIKFDQKGSFGMPVMITVKPDLSKLNTQTLYFYAYDQTNKTITQIAAPNNWFDKSGYLHFTTTMGNHVIITDRPLVKK</sequence>
<dbReference type="EMBL" id="RCHT01000052">
    <property type="protein sequence ID" value="RLL06950.1"/>
    <property type="molecule type" value="Genomic_DNA"/>
</dbReference>
<gene>
    <name evidence="1" type="ORF">D4A47_13500</name>
</gene>
<comment type="caution">
    <text evidence="1">The sequence shown here is derived from an EMBL/GenBank/DDBJ whole genome shotgun (WGS) entry which is preliminary data.</text>
</comment>
<accession>A0A498CJI3</accession>
<reference evidence="1 2" key="1">
    <citation type="submission" date="2018-10" db="EMBL/GenBank/DDBJ databases">
        <title>Anaerotruncus faecis sp. nov., isolated from human feces.</title>
        <authorList>
            <person name="Wang Y.-J."/>
        </authorList>
    </citation>
    <scope>NUCLEOTIDE SEQUENCE [LARGE SCALE GENOMIC DNA]</scope>
    <source>
        <strain evidence="1 2">22A2-44</strain>
    </source>
</reference>
<protein>
    <submittedName>
        <fullName evidence="1">Uncharacterized protein</fullName>
    </submittedName>
</protein>
<keyword evidence="2" id="KW-1185">Reference proteome</keyword>
<evidence type="ECO:0000313" key="2">
    <source>
        <dbReference type="Proteomes" id="UP000276301"/>
    </source>
</evidence>